<gene>
    <name evidence="2" type="ORF">ALOHA_HF1019P19.04c</name>
</gene>
<name>A4GID1_9BACT</name>
<keyword evidence="1" id="KW-0812">Transmembrane</keyword>
<keyword evidence="1" id="KW-1133">Transmembrane helix</keyword>
<dbReference type="EMBL" id="EF100190">
    <property type="protein sequence ID" value="ABL60941.1"/>
    <property type="molecule type" value="Genomic_DNA"/>
</dbReference>
<reference evidence="2" key="1">
    <citation type="journal article" date="2007" name="Environ. Microbiol.">
        <title>Proteorhodopsin photosystem gene clusters exhibit co-evolutionary trends and shared ancestry among diverse marine microbial phyla.</title>
        <authorList>
            <person name="McCarren J."/>
            <person name="Delong E.F."/>
        </authorList>
    </citation>
    <scope>NUCLEOTIDE SEQUENCE</scope>
</reference>
<evidence type="ECO:0000313" key="2">
    <source>
        <dbReference type="EMBL" id="ABL60941.1"/>
    </source>
</evidence>
<dbReference type="AlphaFoldDB" id="A4GID1"/>
<keyword evidence="1" id="KW-0472">Membrane</keyword>
<proteinExistence type="predicted"/>
<sequence length="60" mass="6820">MILGVIVFGALANDLLDKLAGLKPEMFGWAFAGLPVFLFGLKFWSHKKRQRLTSHHTKEH</sequence>
<accession>A4GID1</accession>
<protein>
    <submittedName>
        <fullName evidence="2">Uncharacterized protein</fullName>
    </submittedName>
</protein>
<evidence type="ECO:0000256" key="1">
    <source>
        <dbReference type="SAM" id="Phobius"/>
    </source>
</evidence>
<feature type="transmembrane region" description="Helical" evidence="1">
    <location>
        <begin position="26"/>
        <end position="44"/>
    </location>
</feature>
<reference evidence="2" key="2">
    <citation type="journal article" date="2007" name="Proc. Natl. Acad. Sci. U.S.A.">
        <title>Proteorhodopsin photosystem gene expression enables photophosphorylation in a heterologous host.</title>
        <authorList>
            <person name="Martinez A."/>
            <person name="Bradley A.S."/>
            <person name="Waldbauer J.R."/>
            <person name="Summons R.E."/>
            <person name="Delong E.F."/>
        </authorList>
    </citation>
    <scope>NUCLEOTIDE SEQUENCE</scope>
</reference>
<organism evidence="2">
    <name type="scientific">uncultured marine bacterium HF10_19P19</name>
    <dbReference type="NCBI Taxonomy" id="413067"/>
    <lineage>
        <taxon>Bacteria</taxon>
        <taxon>environmental samples</taxon>
    </lineage>
</organism>